<gene>
    <name evidence="15" type="primary">atpF</name>
    <name evidence="17" type="ORF">DD681_03040</name>
</gene>
<dbReference type="HAMAP" id="MF_01398">
    <property type="entry name" value="ATP_synth_b_bprime"/>
    <property type="match status" value="1"/>
</dbReference>
<dbReference type="CDD" id="cd06503">
    <property type="entry name" value="ATP-synt_Fo_b"/>
    <property type="match status" value="1"/>
</dbReference>
<keyword evidence="8 15" id="KW-0406">Ion transport</keyword>
<evidence type="ECO:0000256" key="2">
    <source>
        <dbReference type="ARBA" id="ARBA00022448"/>
    </source>
</evidence>
<evidence type="ECO:0000256" key="9">
    <source>
        <dbReference type="ARBA" id="ARBA00023136"/>
    </source>
</evidence>
<evidence type="ECO:0000256" key="3">
    <source>
        <dbReference type="ARBA" id="ARBA00022475"/>
    </source>
</evidence>
<comment type="subunit">
    <text evidence="15">F-type ATPases have 2 components, F(1) - the catalytic core - and F(0) - the membrane proton channel. F(1) has five subunits: alpha(3), beta(3), gamma(1), delta(1), epsilon(1). F(0) has three main subunits: a(1), b(2) and c(10-14). The alpha and beta chains form an alternating ring which encloses part of the gamma chain. F(1) is attached to F(0) by a central stalk formed by the gamma and epsilon chains, while a peripheral stalk is formed by the delta and b chains.</text>
</comment>
<comment type="similarity">
    <text evidence="1 15 16">Belongs to the ATPase B chain family.</text>
</comment>
<evidence type="ECO:0000256" key="6">
    <source>
        <dbReference type="ARBA" id="ARBA00022781"/>
    </source>
</evidence>
<dbReference type="Gene3D" id="6.10.250.1580">
    <property type="match status" value="1"/>
</dbReference>
<evidence type="ECO:0000256" key="16">
    <source>
        <dbReference type="RuleBase" id="RU003848"/>
    </source>
</evidence>
<keyword evidence="5 15" id="KW-0812">Transmembrane</keyword>
<keyword evidence="2 15" id="KW-0813">Transport</keyword>
<dbReference type="Pfam" id="PF00430">
    <property type="entry name" value="ATP-synt_B"/>
    <property type="match status" value="1"/>
</dbReference>
<keyword evidence="4 15" id="KW-0138">CF(0)</keyword>
<dbReference type="GO" id="GO:0012505">
    <property type="term" value="C:endomembrane system"/>
    <property type="evidence" value="ECO:0007669"/>
    <property type="project" value="UniProtKB-SubCell"/>
</dbReference>
<evidence type="ECO:0000256" key="11">
    <source>
        <dbReference type="ARBA" id="ARBA00025198"/>
    </source>
</evidence>
<name>A0A2U8DG10_9GAMM</name>
<dbReference type="InterPro" id="IPR028987">
    <property type="entry name" value="ATP_synth_B-like_membr_sf"/>
</dbReference>
<accession>A0A2U8DG10</accession>
<comment type="function">
    <text evidence="12">Component of the F(0) channel, it forms part of the peripheral stalk, linking F(1) to F(0). The b'-subunit is a diverged and duplicated form of b found in plants and photosynthetic bacteria.</text>
</comment>
<dbReference type="InterPro" id="IPR002146">
    <property type="entry name" value="ATP_synth_b/b'su_bac/chlpt"/>
</dbReference>
<evidence type="ECO:0000256" key="15">
    <source>
        <dbReference type="HAMAP-Rule" id="MF_01398"/>
    </source>
</evidence>
<dbReference type="InterPro" id="IPR050059">
    <property type="entry name" value="ATP_synthase_B_chain"/>
</dbReference>
<sequence length="161" mass="18712">MNINATILGQLISFILFVWFCMKFIWPPIMLAVETRQKKIKESLVSAENAKKEFLLIQEKIKQEIKCSQKKAVLILNEANNKKLLILEKAKAKAIEESKKIFKNNQLEINRKMIDARKTLQKEIIDSAILIAEKIIEKNIQKDENKDLIDKLIFSLSETKN</sequence>
<reference evidence="17 18" key="1">
    <citation type="submission" date="2018-04" db="EMBL/GenBank/DDBJ databases">
        <title>Genome sequence of Buchnera aphidicola from Melaphis sacchari.</title>
        <authorList>
            <person name="Geib S.M."/>
            <person name="Palmer N.A."/>
            <person name="Sattler S.E."/>
            <person name="Sarath G."/>
        </authorList>
    </citation>
    <scope>NUCLEOTIDE SEQUENCE [LARGE SCALE GENOMIC DNA]</scope>
    <source>
        <strain evidence="17 18">LSU</strain>
    </source>
</reference>
<dbReference type="NCBIfam" id="NF004411">
    <property type="entry name" value="PRK05759.1-2"/>
    <property type="match status" value="1"/>
</dbReference>
<evidence type="ECO:0000256" key="10">
    <source>
        <dbReference type="ARBA" id="ARBA00023310"/>
    </source>
</evidence>
<keyword evidence="17" id="KW-0378">Hydrolase</keyword>
<dbReference type="GO" id="GO:0016787">
    <property type="term" value="F:hydrolase activity"/>
    <property type="evidence" value="ECO:0007669"/>
    <property type="project" value="UniProtKB-KW"/>
</dbReference>
<dbReference type="PANTHER" id="PTHR33445:SF1">
    <property type="entry name" value="ATP SYNTHASE SUBUNIT B"/>
    <property type="match status" value="1"/>
</dbReference>
<dbReference type="SUPFAM" id="SSF81573">
    <property type="entry name" value="F1F0 ATP synthase subunit B, membrane domain"/>
    <property type="match status" value="1"/>
</dbReference>
<organism evidence="17 18">
    <name type="scientific">Buchnera aphidicola</name>
    <name type="common">Melanaphis sacchari</name>
    <dbReference type="NCBI Taxonomy" id="2173854"/>
    <lineage>
        <taxon>Bacteria</taxon>
        <taxon>Pseudomonadati</taxon>
        <taxon>Pseudomonadota</taxon>
        <taxon>Gammaproteobacteria</taxon>
        <taxon>Enterobacterales</taxon>
        <taxon>Erwiniaceae</taxon>
        <taxon>Buchnera</taxon>
    </lineage>
</organism>
<evidence type="ECO:0000256" key="7">
    <source>
        <dbReference type="ARBA" id="ARBA00022989"/>
    </source>
</evidence>
<evidence type="ECO:0000256" key="4">
    <source>
        <dbReference type="ARBA" id="ARBA00022547"/>
    </source>
</evidence>
<comment type="function">
    <text evidence="11 15">F(1)F(0) ATP synthase produces ATP from ADP in the presence of a proton or sodium gradient. F-type ATPases consist of two structural domains, F(1) containing the extramembraneous catalytic core and F(0) containing the membrane proton channel, linked together by a central stalk and a peripheral stalk. During catalysis, ATP synthesis in the catalytic domain of F(1) is coupled via a rotary mechanism of the central stalk subunits to proton translocation.</text>
</comment>
<keyword evidence="10 15" id="KW-0066">ATP synthesis</keyword>
<keyword evidence="6 15" id="KW-0375">Hydrogen ion transport</keyword>
<evidence type="ECO:0000256" key="8">
    <source>
        <dbReference type="ARBA" id="ARBA00023065"/>
    </source>
</evidence>
<comment type="subunit">
    <text evidence="13">F-type ATPases have 2 components, F(1) - the catalytic core - and F(0) - the membrane proton channel. F(1) has five subunits: alpha(3), beta(3), gamma(1), delta(1), epsilon(1). F(0) has four main subunits: a(1), b(2) and c(10-14). The alpha and beta chains form an alternating ring which encloses part of the gamma chain. F(1) is attached to F(0) by a central stalk formed by the gamma and epsilon chains, while a peripheral stalk is formed by the delta and b chains.</text>
</comment>
<dbReference type="PANTHER" id="PTHR33445">
    <property type="entry name" value="ATP SYNTHASE SUBUNIT B', CHLOROPLASTIC"/>
    <property type="match status" value="1"/>
</dbReference>
<dbReference type="Proteomes" id="UP000244884">
    <property type="component" value="Chromosome"/>
</dbReference>
<comment type="subcellular location">
    <subcellularLocation>
        <location evidence="15">Cell membrane</location>
        <topology evidence="15">Single-pass membrane protein</topology>
    </subcellularLocation>
    <subcellularLocation>
        <location evidence="14">Endomembrane system</location>
        <topology evidence="14">Single-pass membrane protein</topology>
    </subcellularLocation>
</comment>
<evidence type="ECO:0000313" key="17">
    <source>
        <dbReference type="EMBL" id="AWH90748.1"/>
    </source>
</evidence>
<dbReference type="GO" id="GO:0046961">
    <property type="term" value="F:proton-transporting ATPase activity, rotational mechanism"/>
    <property type="evidence" value="ECO:0007669"/>
    <property type="project" value="TreeGrafter"/>
</dbReference>
<dbReference type="EMBL" id="CP029161">
    <property type="protein sequence ID" value="AWH90748.1"/>
    <property type="molecule type" value="Genomic_DNA"/>
</dbReference>
<evidence type="ECO:0000256" key="5">
    <source>
        <dbReference type="ARBA" id="ARBA00022692"/>
    </source>
</evidence>
<evidence type="ECO:0000256" key="14">
    <source>
        <dbReference type="ARBA" id="ARBA00037847"/>
    </source>
</evidence>
<keyword evidence="7 15" id="KW-1133">Transmembrane helix</keyword>
<protein>
    <recommendedName>
        <fullName evidence="15">ATP synthase subunit b</fullName>
    </recommendedName>
    <alternativeName>
        <fullName evidence="15">ATP synthase F(0) sector subunit b</fullName>
    </alternativeName>
    <alternativeName>
        <fullName evidence="15">ATPase subunit I</fullName>
    </alternativeName>
    <alternativeName>
        <fullName evidence="15">F-type ATPase subunit b</fullName>
        <shortName evidence="15">F-ATPase subunit b</shortName>
    </alternativeName>
</protein>
<dbReference type="GO" id="GO:0046933">
    <property type="term" value="F:proton-transporting ATP synthase activity, rotational mechanism"/>
    <property type="evidence" value="ECO:0007669"/>
    <property type="project" value="UniProtKB-UniRule"/>
</dbReference>
<dbReference type="RefSeq" id="WP_158341525.1">
    <property type="nucleotide sequence ID" value="NZ_CP029161.1"/>
</dbReference>
<dbReference type="OrthoDB" id="9788020at2"/>
<dbReference type="GO" id="GO:0045259">
    <property type="term" value="C:proton-transporting ATP synthase complex"/>
    <property type="evidence" value="ECO:0007669"/>
    <property type="project" value="UniProtKB-KW"/>
</dbReference>
<evidence type="ECO:0000313" key="18">
    <source>
        <dbReference type="Proteomes" id="UP000244884"/>
    </source>
</evidence>
<dbReference type="AlphaFoldDB" id="A0A2U8DG10"/>
<keyword evidence="3 15" id="KW-1003">Cell membrane</keyword>
<evidence type="ECO:0000256" key="12">
    <source>
        <dbReference type="ARBA" id="ARBA00025614"/>
    </source>
</evidence>
<proteinExistence type="inferred from homology"/>
<evidence type="ECO:0000256" key="1">
    <source>
        <dbReference type="ARBA" id="ARBA00005513"/>
    </source>
</evidence>
<feature type="transmembrane region" description="Helical" evidence="15">
    <location>
        <begin position="12"/>
        <end position="33"/>
    </location>
</feature>
<dbReference type="NCBIfam" id="TIGR01144">
    <property type="entry name" value="ATP_synt_b"/>
    <property type="match status" value="1"/>
</dbReference>
<evidence type="ECO:0000256" key="13">
    <source>
        <dbReference type="ARBA" id="ARBA00026054"/>
    </source>
</evidence>
<keyword evidence="9 15" id="KW-0472">Membrane</keyword>
<dbReference type="GO" id="GO:0005886">
    <property type="term" value="C:plasma membrane"/>
    <property type="evidence" value="ECO:0007669"/>
    <property type="project" value="UniProtKB-SubCell"/>
</dbReference>
<dbReference type="InterPro" id="IPR005864">
    <property type="entry name" value="ATP_synth_F0_bsu_bac"/>
</dbReference>